<reference evidence="1 2" key="1">
    <citation type="submission" date="2017-05" db="EMBL/GenBank/DDBJ databases">
        <title>Draft genome sequence of Elsinoe australis.</title>
        <authorList>
            <person name="Cheng Q."/>
        </authorList>
    </citation>
    <scope>NUCLEOTIDE SEQUENCE [LARGE SCALE GENOMIC DNA]</scope>
    <source>
        <strain evidence="1 2">NL1</strain>
    </source>
</reference>
<organism evidence="1 2">
    <name type="scientific">Elsinoe australis</name>
    <dbReference type="NCBI Taxonomy" id="40998"/>
    <lineage>
        <taxon>Eukaryota</taxon>
        <taxon>Fungi</taxon>
        <taxon>Dikarya</taxon>
        <taxon>Ascomycota</taxon>
        <taxon>Pezizomycotina</taxon>
        <taxon>Dothideomycetes</taxon>
        <taxon>Dothideomycetidae</taxon>
        <taxon>Myriangiales</taxon>
        <taxon>Elsinoaceae</taxon>
        <taxon>Elsinoe</taxon>
    </lineage>
</organism>
<evidence type="ECO:0000313" key="2">
    <source>
        <dbReference type="Proteomes" id="UP000243723"/>
    </source>
</evidence>
<dbReference type="Proteomes" id="UP000243723">
    <property type="component" value="Unassembled WGS sequence"/>
</dbReference>
<gene>
    <name evidence="1" type="ORF">B9Z65_6489</name>
</gene>
<sequence>MSAVRFLRDQKCENGYRYREEVLSIDDEDRVLLAQSVPLVVVLLRSPRLQGVLSMLAKELLGQQSTRSGRQEVREFLRAMSEKFPTIVIDYVLSKDETDTYGYTPEVELEEGSELGNVMIRINGKVSDPKVVA</sequence>
<keyword evidence="2" id="KW-1185">Reference proteome</keyword>
<evidence type="ECO:0000313" key="1">
    <source>
        <dbReference type="EMBL" id="PSK56865.1"/>
    </source>
</evidence>
<comment type="caution">
    <text evidence="1">The sequence shown here is derived from an EMBL/GenBank/DDBJ whole genome shotgun (WGS) entry which is preliminary data.</text>
</comment>
<name>A0A2P8A8S5_9PEZI</name>
<dbReference type="EMBL" id="NHZQ01000060">
    <property type="protein sequence ID" value="PSK56865.1"/>
    <property type="molecule type" value="Genomic_DNA"/>
</dbReference>
<protein>
    <submittedName>
        <fullName evidence="1">Uncharacterized protein</fullName>
    </submittedName>
</protein>
<accession>A0A2P8A8S5</accession>
<proteinExistence type="predicted"/>
<dbReference type="AlphaFoldDB" id="A0A2P8A8S5"/>